<evidence type="ECO:0000313" key="6">
    <source>
        <dbReference type="EMBL" id="MEH2555078.1"/>
    </source>
</evidence>
<keyword evidence="3" id="KW-0804">Transcription</keyword>
<dbReference type="InterPro" id="IPR050109">
    <property type="entry name" value="HTH-type_TetR-like_transc_reg"/>
</dbReference>
<reference evidence="6 7" key="1">
    <citation type="submission" date="2024-02" db="EMBL/GenBank/DDBJ databases">
        <title>Adaptive strategies in a cosmopolitan and abundant soil bacterium.</title>
        <authorList>
            <person name="Carini P."/>
        </authorList>
    </citation>
    <scope>NUCLEOTIDE SEQUENCE [LARGE SCALE GENOMIC DNA]</scope>
    <source>
        <strain evidence="6 7">AZCC 1608</strain>
    </source>
</reference>
<dbReference type="Pfam" id="PF00440">
    <property type="entry name" value="TetR_N"/>
    <property type="match status" value="1"/>
</dbReference>
<dbReference type="EMBL" id="JAZHRV010000001">
    <property type="protein sequence ID" value="MEH2555078.1"/>
    <property type="molecule type" value="Genomic_DNA"/>
</dbReference>
<evidence type="ECO:0000313" key="7">
    <source>
        <dbReference type="Proteomes" id="UP001364224"/>
    </source>
</evidence>
<dbReference type="InterPro" id="IPR025996">
    <property type="entry name" value="MT1864/Rv1816-like_C"/>
</dbReference>
<evidence type="ECO:0000256" key="3">
    <source>
        <dbReference type="ARBA" id="ARBA00023163"/>
    </source>
</evidence>
<gene>
    <name evidence="6" type="ORF">V1286_002607</name>
</gene>
<dbReference type="Proteomes" id="UP001364224">
    <property type="component" value="Unassembled WGS sequence"/>
</dbReference>
<dbReference type="PROSITE" id="PS50977">
    <property type="entry name" value="HTH_TETR_2"/>
    <property type="match status" value="1"/>
</dbReference>
<dbReference type="InterPro" id="IPR036271">
    <property type="entry name" value="Tet_transcr_reg_TetR-rel_C_sf"/>
</dbReference>
<sequence length="218" mass="23851">MARTALPGGRRPETQTSTRPVVVLRPVPLYEGGMTVKPRRATYRHGNLKSAALKAATRLVAAAGHEQLSLREVAEAVGVAHRSLYNHFADREALLDAVATEAYTRLAAILVKADTPQDYTAKYVRFALANRALYALMTSRPHATMKHNPPLQAAVHKVITQAMRIFCQDIESPAERRRAVMKVYITLYGGISLYTAGVLDQPSEKALIAELSAMNAGM</sequence>
<dbReference type="PANTHER" id="PTHR30055">
    <property type="entry name" value="HTH-TYPE TRANSCRIPTIONAL REGULATOR RUTR"/>
    <property type="match status" value="1"/>
</dbReference>
<dbReference type="SUPFAM" id="SSF48498">
    <property type="entry name" value="Tetracyclin repressor-like, C-terminal domain"/>
    <property type="match status" value="1"/>
</dbReference>
<evidence type="ECO:0000259" key="5">
    <source>
        <dbReference type="PROSITE" id="PS50977"/>
    </source>
</evidence>
<dbReference type="InterPro" id="IPR001647">
    <property type="entry name" value="HTH_TetR"/>
</dbReference>
<keyword evidence="2 4" id="KW-0238">DNA-binding</keyword>
<dbReference type="PRINTS" id="PR00455">
    <property type="entry name" value="HTHTETR"/>
</dbReference>
<proteinExistence type="predicted"/>
<evidence type="ECO:0000256" key="2">
    <source>
        <dbReference type="ARBA" id="ARBA00023125"/>
    </source>
</evidence>
<comment type="caution">
    <text evidence="6">The sequence shown here is derived from an EMBL/GenBank/DDBJ whole genome shotgun (WGS) entry which is preliminary data.</text>
</comment>
<protein>
    <submittedName>
        <fullName evidence="6">AcrR family transcriptional regulator</fullName>
    </submittedName>
</protein>
<evidence type="ECO:0000256" key="4">
    <source>
        <dbReference type="PROSITE-ProRule" id="PRU00335"/>
    </source>
</evidence>
<keyword evidence="1" id="KW-0805">Transcription regulation</keyword>
<dbReference type="SUPFAM" id="SSF46689">
    <property type="entry name" value="Homeodomain-like"/>
    <property type="match status" value="1"/>
</dbReference>
<feature type="DNA-binding region" description="H-T-H motif" evidence="4">
    <location>
        <begin position="69"/>
        <end position="88"/>
    </location>
</feature>
<name>A0ABU8B955_9BRAD</name>
<organism evidence="6 7">
    <name type="scientific">Bradyrhizobium algeriense</name>
    <dbReference type="NCBI Taxonomy" id="634784"/>
    <lineage>
        <taxon>Bacteria</taxon>
        <taxon>Pseudomonadati</taxon>
        <taxon>Pseudomonadota</taxon>
        <taxon>Alphaproteobacteria</taxon>
        <taxon>Hyphomicrobiales</taxon>
        <taxon>Nitrobacteraceae</taxon>
        <taxon>Bradyrhizobium</taxon>
    </lineage>
</organism>
<dbReference type="Pfam" id="PF13305">
    <property type="entry name" value="TetR_C_33"/>
    <property type="match status" value="1"/>
</dbReference>
<dbReference type="InterPro" id="IPR009057">
    <property type="entry name" value="Homeodomain-like_sf"/>
</dbReference>
<feature type="domain" description="HTH tetR-type" evidence="5">
    <location>
        <begin position="46"/>
        <end position="106"/>
    </location>
</feature>
<dbReference type="PANTHER" id="PTHR30055:SF234">
    <property type="entry name" value="HTH-TYPE TRANSCRIPTIONAL REGULATOR BETI"/>
    <property type="match status" value="1"/>
</dbReference>
<dbReference type="Gene3D" id="1.10.357.10">
    <property type="entry name" value="Tetracycline Repressor, domain 2"/>
    <property type="match status" value="1"/>
</dbReference>
<evidence type="ECO:0000256" key="1">
    <source>
        <dbReference type="ARBA" id="ARBA00023015"/>
    </source>
</evidence>
<accession>A0ABU8B955</accession>
<keyword evidence="7" id="KW-1185">Reference proteome</keyword>